<name>A0A2U9S1X2_9PROT</name>
<proteinExistence type="predicted"/>
<dbReference type="Proteomes" id="UP000249605">
    <property type="component" value="Chromosome"/>
</dbReference>
<accession>A0A2U9S1X2</accession>
<dbReference type="OrthoDB" id="155872at2"/>
<sequence length="64" mass="7233">MIDRQLPAILRKVNRPGSATAGRLNVSQSALRWINKDHDRRNPPFTRSERRLQNKSLVVKAAGA</sequence>
<reference evidence="2 3" key="1">
    <citation type="journal article" date="2019" name="Int. J. Syst. Evol. Microbiol.">
        <title>Azospirillum ramasamyi sp. nov., a novel diazotrophic bacterium isolated from fermented bovine products.</title>
        <authorList>
            <person name="Anandham R."/>
            <person name="Heo J."/>
            <person name="Krishnamoorthy R."/>
            <person name="SenthilKumar M."/>
            <person name="Gopal N.O."/>
            <person name="Kim S.J."/>
            <person name="Kwon S.W."/>
        </authorList>
    </citation>
    <scope>NUCLEOTIDE SEQUENCE [LARGE SCALE GENOMIC DNA]</scope>
    <source>
        <strain evidence="2 3">M2T2B2</strain>
    </source>
</reference>
<protein>
    <submittedName>
        <fullName evidence="2">Uncharacterized protein</fullName>
    </submittedName>
</protein>
<keyword evidence="3" id="KW-1185">Reference proteome</keyword>
<evidence type="ECO:0000313" key="2">
    <source>
        <dbReference type="EMBL" id="AWU93282.1"/>
    </source>
</evidence>
<dbReference type="RefSeq" id="WP_111065825.1">
    <property type="nucleotide sequence ID" value="NZ_CP029829.1"/>
</dbReference>
<dbReference type="KEGG" id="azm:DM194_02810"/>
<evidence type="ECO:0000313" key="3">
    <source>
        <dbReference type="Proteomes" id="UP000249605"/>
    </source>
</evidence>
<feature type="compositionally biased region" description="Basic and acidic residues" evidence="1">
    <location>
        <begin position="37"/>
        <end position="52"/>
    </location>
</feature>
<organism evidence="2 3">
    <name type="scientific">Azospirillum ramasamyi</name>
    <dbReference type="NCBI Taxonomy" id="682998"/>
    <lineage>
        <taxon>Bacteria</taxon>
        <taxon>Pseudomonadati</taxon>
        <taxon>Pseudomonadota</taxon>
        <taxon>Alphaproteobacteria</taxon>
        <taxon>Rhodospirillales</taxon>
        <taxon>Azospirillaceae</taxon>
        <taxon>Azospirillum</taxon>
    </lineage>
</organism>
<dbReference type="AlphaFoldDB" id="A0A2U9S1X2"/>
<gene>
    <name evidence="2" type="ORF">DM194_02810</name>
</gene>
<dbReference type="EMBL" id="CP029829">
    <property type="protein sequence ID" value="AWU93282.1"/>
    <property type="molecule type" value="Genomic_DNA"/>
</dbReference>
<feature type="region of interest" description="Disordered" evidence="1">
    <location>
        <begin position="37"/>
        <end position="64"/>
    </location>
</feature>
<evidence type="ECO:0000256" key="1">
    <source>
        <dbReference type="SAM" id="MobiDB-lite"/>
    </source>
</evidence>